<evidence type="ECO:0000256" key="1">
    <source>
        <dbReference type="SAM" id="MobiDB-lite"/>
    </source>
</evidence>
<accession>A0A4Z2HNM3</accession>
<evidence type="ECO:0000313" key="3">
    <source>
        <dbReference type="Proteomes" id="UP000314294"/>
    </source>
</evidence>
<feature type="compositionally biased region" description="Polar residues" evidence="1">
    <location>
        <begin position="138"/>
        <end position="153"/>
    </location>
</feature>
<evidence type="ECO:0000313" key="2">
    <source>
        <dbReference type="EMBL" id="TNN66362.1"/>
    </source>
</evidence>
<sequence>MAFSWSRGTELVLRLTFGLLASSRRSTKLAPLKSSKTAVRVRQLWERGPGLECARAPGQRAAVNALNCRLDTDHRLTLCHFQHFDLLLRGGAHFLNRGQDGRQRLDESLFQALLYRASGRTGPSTTRRTHPRRVFTRSPRQSQSTTNTDTATPGRSREPQRRRRSAPMHGNVEAGLGGRKRILSSVVEDAADVFSVNRAGEVGVTVMPPVSAGCTDPLKKTQEYRKVSVDPKNCVKL</sequence>
<keyword evidence="3" id="KW-1185">Reference proteome</keyword>
<dbReference type="AlphaFoldDB" id="A0A4Z2HNM3"/>
<proteinExistence type="predicted"/>
<name>A0A4Z2HNM3_9TELE</name>
<organism evidence="2 3">
    <name type="scientific">Liparis tanakae</name>
    <name type="common">Tanaka's snailfish</name>
    <dbReference type="NCBI Taxonomy" id="230148"/>
    <lineage>
        <taxon>Eukaryota</taxon>
        <taxon>Metazoa</taxon>
        <taxon>Chordata</taxon>
        <taxon>Craniata</taxon>
        <taxon>Vertebrata</taxon>
        <taxon>Euteleostomi</taxon>
        <taxon>Actinopterygii</taxon>
        <taxon>Neopterygii</taxon>
        <taxon>Teleostei</taxon>
        <taxon>Neoteleostei</taxon>
        <taxon>Acanthomorphata</taxon>
        <taxon>Eupercaria</taxon>
        <taxon>Perciformes</taxon>
        <taxon>Cottioidei</taxon>
        <taxon>Cottales</taxon>
        <taxon>Liparidae</taxon>
        <taxon>Liparis</taxon>
    </lineage>
</organism>
<dbReference type="EMBL" id="SRLO01000220">
    <property type="protein sequence ID" value="TNN66362.1"/>
    <property type="molecule type" value="Genomic_DNA"/>
</dbReference>
<feature type="region of interest" description="Disordered" evidence="1">
    <location>
        <begin position="119"/>
        <end position="176"/>
    </location>
</feature>
<gene>
    <name evidence="2" type="ORF">EYF80_023401</name>
</gene>
<dbReference type="OrthoDB" id="8964042at2759"/>
<comment type="caution">
    <text evidence="2">The sequence shown here is derived from an EMBL/GenBank/DDBJ whole genome shotgun (WGS) entry which is preliminary data.</text>
</comment>
<dbReference type="Proteomes" id="UP000314294">
    <property type="component" value="Unassembled WGS sequence"/>
</dbReference>
<reference evidence="2 3" key="1">
    <citation type="submission" date="2019-03" db="EMBL/GenBank/DDBJ databases">
        <title>First draft genome of Liparis tanakae, snailfish: a comprehensive survey of snailfish specific genes.</title>
        <authorList>
            <person name="Kim W."/>
            <person name="Song I."/>
            <person name="Jeong J.-H."/>
            <person name="Kim D."/>
            <person name="Kim S."/>
            <person name="Ryu S."/>
            <person name="Song J.Y."/>
            <person name="Lee S.K."/>
        </authorList>
    </citation>
    <scope>NUCLEOTIDE SEQUENCE [LARGE SCALE GENOMIC DNA]</scope>
    <source>
        <tissue evidence="2">Muscle</tissue>
    </source>
</reference>
<protein>
    <submittedName>
        <fullName evidence="2">Uncharacterized protein</fullName>
    </submittedName>
</protein>